<protein>
    <submittedName>
        <fullName evidence="2">Uncharacterized protein</fullName>
    </submittedName>
</protein>
<accession>A0AA47I543</accession>
<dbReference type="Proteomes" id="UP001164733">
    <property type="component" value="Chromosome"/>
</dbReference>
<dbReference type="AlphaFoldDB" id="A0AA47I543"/>
<evidence type="ECO:0000256" key="1">
    <source>
        <dbReference type="SAM" id="SignalP"/>
    </source>
</evidence>
<sequence length="296" mass="31721">MKKTRERVAVISLVLSIAISGFMLPTMARAATNLSSNNYVVSTDIGTLGADCISDIPLNTNVDDFIKGVTLLGNGSIKIEVASDKSAIDKGSSVTNLDDIVVISEDGSTATYSLKVLPSTGIVLNEIALKKSVVAASVGITACDSYLSNKYVRPLINTAYVNLIGDTQFAKTILNNKVCVTQSDVDALTKKITEETTILNELLEISIASIKLDEAALVQSVVSASSQMAICSSEVGCDYGVLNIKYIELARDIQFASTMLNNTVCVTQSDVDDLTKKITEETTILNQQCFFWGFSR</sequence>
<dbReference type="EMBL" id="CP086239">
    <property type="protein sequence ID" value="WAG59977.1"/>
    <property type="molecule type" value="Genomic_DNA"/>
</dbReference>
<name>A0AA47I543_9CLOT</name>
<gene>
    <name evidence="2" type="ORF">LL038_20930</name>
</gene>
<evidence type="ECO:0000313" key="3">
    <source>
        <dbReference type="Proteomes" id="UP001164733"/>
    </source>
</evidence>
<feature type="signal peptide" evidence="1">
    <location>
        <begin position="1"/>
        <end position="30"/>
    </location>
</feature>
<reference evidence="2" key="1">
    <citation type="submission" date="2021-11" db="EMBL/GenBank/DDBJ databases">
        <title>Clostridia strains as spoilage organisms.</title>
        <authorList>
            <person name="Wambui J."/>
            <person name="Stevens M.J.A."/>
            <person name="Stephan R."/>
        </authorList>
    </citation>
    <scope>NUCLEOTIDE SEQUENCE</scope>
    <source>
        <strain evidence="2">CF009</strain>
    </source>
</reference>
<dbReference type="RefSeq" id="WP_216123234.1">
    <property type="nucleotide sequence ID" value="NZ_CP086239.1"/>
</dbReference>
<feature type="chain" id="PRO_5041283557" evidence="1">
    <location>
        <begin position="31"/>
        <end position="296"/>
    </location>
</feature>
<keyword evidence="1" id="KW-0732">Signal</keyword>
<organism evidence="2 3">
    <name type="scientific">Clostridium estertheticum</name>
    <dbReference type="NCBI Taxonomy" id="238834"/>
    <lineage>
        <taxon>Bacteria</taxon>
        <taxon>Bacillati</taxon>
        <taxon>Bacillota</taxon>
        <taxon>Clostridia</taxon>
        <taxon>Eubacteriales</taxon>
        <taxon>Clostridiaceae</taxon>
        <taxon>Clostridium</taxon>
    </lineage>
</organism>
<proteinExistence type="predicted"/>
<evidence type="ECO:0000313" key="2">
    <source>
        <dbReference type="EMBL" id="WAG59977.1"/>
    </source>
</evidence>